<keyword evidence="3" id="KW-1185">Reference proteome</keyword>
<sequence length="40" mass="4524">MRDCDFSQSNCAHTSFFSSNLNNAQFSGSILDGPIWRGRR</sequence>
<evidence type="ECO:0000313" key="2">
    <source>
        <dbReference type="EMBL" id="NKW09003.1"/>
    </source>
</evidence>
<reference evidence="2 4" key="2">
    <citation type="submission" date="2020-04" db="EMBL/GenBank/DDBJ databases">
        <title>Whole genome sequencing of clinical and environmental type strains of Ochrobactrum.</title>
        <authorList>
            <person name="Dharne M."/>
        </authorList>
    </citation>
    <scope>NUCLEOTIDE SEQUENCE [LARGE SCALE GENOMIC DNA]</scope>
    <source>
        <strain evidence="2 4">DSM 13340</strain>
    </source>
</reference>
<dbReference type="InterPro" id="IPR001646">
    <property type="entry name" value="5peptide_repeat"/>
</dbReference>
<name>A0A7X6FNE1_9HYPH</name>
<evidence type="ECO:0000313" key="1">
    <source>
        <dbReference type="EMBL" id="KAB2663124.1"/>
    </source>
</evidence>
<proteinExistence type="predicted"/>
<dbReference type="Pfam" id="PF00805">
    <property type="entry name" value="Pentapeptide"/>
    <property type="match status" value="1"/>
</dbReference>
<organism evidence="2 4">
    <name type="scientific">Brucella tritici</name>
    <dbReference type="NCBI Taxonomy" id="94626"/>
    <lineage>
        <taxon>Bacteria</taxon>
        <taxon>Pseudomonadati</taxon>
        <taxon>Pseudomonadota</taxon>
        <taxon>Alphaproteobacteria</taxon>
        <taxon>Hyphomicrobiales</taxon>
        <taxon>Brucellaceae</taxon>
        <taxon>Brucella/Ochrobactrum group</taxon>
        <taxon>Brucella</taxon>
    </lineage>
</organism>
<dbReference type="AlphaFoldDB" id="A0A7X6FNE1"/>
<evidence type="ECO:0000313" key="4">
    <source>
        <dbReference type="Proteomes" id="UP000558475"/>
    </source>
</evidence>
<dbReference type="EMBL" id="WBWA01000024">
    <property type="protein sequence ID" value="KAB2663124.1"/>
    <property type="molecule type" value="Genomic_DNA"/>
</dbReference>
<dbReference type="Proteomes" id="UP000558475">
    <property type="component" value="Unassembled WGS sequence"/>
</dbReference>
<gene>
    <name evidence="1" type="ORF">F9K91_19780</name>
    <name evidence="2" type="ORF">HGG76_00970</name>
</gene>
<dbReference type="SUPFAM" id="SSF141571">
    <property type="entry name" value="Pentapeptide repeat-like"/>
    <property type="match status" value="1"/>
</dbReference>
<evidence type="ECO:0008006" key="5">
    <source>
        <dbReference type="Google" id="ProtNLM"/>
    </source>
</evidence>
<accession>A0A7X6FNE1</accession>
<protein>
    <recommendedName>
        <fullName evidence="5">Pentapeptide repeat-containing protein</fullName>
    </recommendedName>
</protein>
<comment type="caution">
    <text evidence="2">The sequence shown here is derived from an EMBL/GenBank/DDBJ whole genome shotgun (WGS) entry which is preliminary data.</text>
</comment>
<dbReference type="EMBL" id="JAAXZB010000001">
    <property type="protein sequence ID" value="NKW09003.1"/>
    <property type="molecule type" value="Genomic_DNA"/>
</dbReference>
<dbReference type="Proteomes" id="UP000430843">
    <property type="component" value="Unassembled WGS sequence"/>
</dbReference>
<dbReference type="RefSeq" id="WP_151678549.1">
    <property type="nucleotide sequence ID" value="NZ_JBOHIY010000058.1"/>
</dbReference>
<reference evidence="1 3" key="1">
    <citation type="submission" date="2019-09" db="EMBL/GenBank/DDBJ databases">
        <title>Taxonomic organization of the family Brucellaceae based on a phylogenomic approach.</title>
        <authorList>
            <person name="Leclercq S."/>
            <person name="Cloeckaert A."/>
            <person name="Zygmunt M.S."/>
        </authorList>
    </citation>
    <scope>NUCLEOTIDE SEQUENCE [LARGE SCALE GENOMIC DNA]</scope>
    <source>
        <strain evidence="1 3">LMG 18957</strain>
    </source>
</reference>
<dbReference type="Gene3D" id="2.160.20.80">
    <property type="entry name" value="E3 ubiquitin-protein ligase SopA"/>
    <property type="match status" value="1"/>
</dbReference>
<evidence type="ECO:0000313" key="3">
    <source>
        <dbReference type="Proteomes" id="UP000430843"/>
    </source>
</evidence>